<dbReference type="Pfam" id="PF26530">
    <property type="entry name" value="NTF2_3"/>
    <property type="match status" value="1"/>
</dbReference>
<dbReference type="EMBL" id="CANHGI010000005">
    <property type="protein sequence ID" value="CAI5450704.1"/>
    <property type="molecule type" value="Genomic_DNA"/>
</dbReference>
<reference evidence="3" key="1">
    <citation type="submission" date="2022-11" db="EMBL/GenBank/DDBJ databases">
        <authorList>
            <person name="Kikuchi T."/>
        </authorList>
    </citation>
    <scope>NUCLEOTIDE SEQUENCE</scope>
    <source>
        <strain evidence="3">PS1010</strain>
    </source>
</reference>
<organism evidence="3 4">
    <name type="scientific">Caenorhabditis angaria</name>
    <dbReference type="NCBI Taxonomy" id="860376"/>
    <lineage>
        <taxon>Eukaryota</taxon>
        <taxon>Metazoa</taxon>
        <taxon>Ecdysozoa</taxon>
        <taxon>Nematoda</taxon>
        <taxon>Chromadorea</taxon>
        <taxon>Rhabditida</taxon>
        <taxon>Rhabditina</taxon>
        <taxon>Rhabditomorpha</taxon>
        <taxon>Rhabditoidea</taxon>
        <taxon>Rhabditidae</taxon>
        <taxon>Peloderinae</taxon>
        <taxon>Caenorhabditis</taxon>
    </lineage>
</organism>
<sequence>MRILLLLTFPTFLKSSIHSESMAQSIMNEYGKSIVENDKELLFEILSESYLFTTCKGKFNREQIWDTVEFLPSLTKVLSVVRFESTGFNQNYDKNLIINLEYGNYGPATLEAKMENGKYRIIYEQQRNCPSENLYATTFLIDYKGTALKMANDLMDNWFVANNNLNKKLLLETVHIPFHLFCWVEGKNTLEITDITEETLKKKETALNWFVRRDDIEVISAEMFQNKSIGFATRSQVFYDSSFLALPFDETYKLYYQMFEKPCKFAPNQTMSENRKEYERNYLA</sequence>
<dbReference type="InterPro" id="IPR058721">
    <property type="entry name" value="NTF2_3"/>
</dbReference>
<comment type="caution">
    <text evidence="3">The sequence shown here is derived from an EMBL/GenBank/DDBJ whole genome shotgun (WGS) entry which is preliminary data.</text>
</comment>
<feature type="chain" id="PRO_5040372461" description="NTF2-like domain-containing protein" evidence="1">
    <location>
        <begin position="20"/>
        <end position="284"/>
    </location>
</feature>
<dbReference type="Proteomes" id="UP001152747">
    <property type="component" value="Unassembled WGS sequence"/>
</dbReference>
<keyword evidence="4" id="KW-1185">Reference proteome</keyword>
<keyword evidence="1" id="KW-0732">Signal</keyword>
<name>A0A9P1IUV7_9PELO</name>
<evidence type="ECO:0000313" key="3">
    <source>
        <dbReference type="EMBL" id="CAI5450704.1"/>
    </source>
</evidence>
<gene>
    <name evidence="3" type="ORF">CAMP_LOCUS13341</name>
</gene>
<proteinExistence type="predicted"/>
<accession>A0A9P1IUV7</accession>
<evidence type="ECO:0000256" key="1">
    <source>
        <dbReference type="SAM" id="SignalP"/>
    </source>
</evidence>
<feature type="signal peptide" evidence="1">
    <location>
        <begin position="1"/>
        <end position="19"/>
    </location>
</feature>
<evidence type="ECO:0000259" key="2">
    <source>
        <dbReference type="Pfam" id="PF26530"/>
    </source>
</evidence>
<feature type="domain" description="NTF2-like" evidence="2">
    <location>
        <begin position="21"/>
        <end position="130"/>
    </location>
</feature>
<dbReference type="AlphaFoldDB" id="A0A9P1IUV7"/>
<protein>
    <recommendedName>
        <fullName evidence="2">NTF2-like domain-containing protein</fullName>
    </recommendedName>
</protein>
<evidence type="ECO:0000313" key="4">
    <source>
        <dbReference type="Proteomes" id="UP001152747"/>
    </source>
</evidence>